<dbReference type="RefSeq" id="WP_178619226.1">
    <property type="nucleotide sequence ID" value="NZ_JACRSS010000003.1"/>
</dbReference>
<evidence type="ECO:0000256" key="2">
    <source>
        <dbReference type="HAMAP-Rule" id="MF_00984"/>
    </source>
</evidence>
<dbReference type="GO" id="GO:0006310">
    <property type="term" value="P:DNA recombination"/>
    <property type="evidence" value="ECO:0007669"/>
    <property type="project" value="UniProtKB-UniRule"/>
</dbReference>
<dbReference type="PIRSF" id="PIRSF002070">
    <property type="entry name" value="SSB"/>
    <property type="match status" value="1"/>
</dbReference>
<comment type="subunit">
    <text evidence="2">Homotetramer.</text>
</comment>
<feature type="short sequence motif" description="Important for interaction with partner proteins" evidence="2">
    <location>
        <begin position="139"/>
        <end position="144"/>
    </location>
</feature>
<keyword evidence="2" id="KW-0227">DNA damage</keyword>
<evidence type="ECO:0000256" key="4">
    <source>
        <dbReference type="SAM" id="MobiDB-lite"/>
    </source>
</evidence>
<gene>
    <name evidence="5" type="ORF">H8693_07510</name>
</gene>
<evidence type="ECO:0000313" key="6">
    <source>
        <dbReference type="Proteomes" id="UP000617951"/>
    </source>
</evidence>
<dbReference type="EMBL" id="JACRSS010000003">
    <property type="protein sequence ID" value="MBC8538781.1"/>
    <property type="molecule type" value="Genomic_DNA"/>
</dbReference>
<dbReference type="GO" id="GO:0009295">
    <property type="term" value="C:nucleoid"/>
    <property type="evidence" value="ECO:0007669"/>
    <property type="project" value="TreeGrafter"/>
</dbReference>
<reference evidence="5" key="1">
    <citation type="submission" date="2020-08" db="EMBL/GenBank/DDBJ databases">
        <title>Genome public.</title>
        <authorList>
            <person name="Liu C."/>
            <person name="Sun Q."/>
        </authorList>
    </citation>
    <scope>NUCLEOTIDE SEQUENCE</scope>
    <source>
        <strain evidence="5">NSJ-63</strain>
    </source>
</reference>
<dbReference type="PROSITE" id="PS50935">
    <property type="entry name" value="SSB"/>
    <property type="match status" value="1"/>
</dbReference>
<dbReference type="CDD" id="cd04496">
    <property type="entry name" value="SSB_OBF"/>
    <property type="match status" value="1"/>
</dbReference>
<dbReference type="Proteomes" id="UP000617951">
    <property type="component" value="Unassembled WGS sequence"/>
</dbReference>
<comment type="function">
    <text evidence="2">Plays an important role in DNA replication, recombination and repair. Binds to ssDNA and to an array of partner proteins to recruit them to their sites of action during DNA metabolism.</text>
</comment>
<comment type="caution">
    <text evidence="2">Lacks conserved residue(s) required for the propagation of feature annotation.</text>
</comment>
<evidence type="ECO:0000256" key="3">
    <source>
        <dbReference type="PIRNR" id="PIRNR002070"/>
    </source>
</evidence>
<comment type="caution">
    <text evidence="5">The sequence shown here is derived from an EMBL/GenBank/DDBJ whole genome shotgun (WGS) entry which is preliminary data.</text>
</comment>
<dbReference type="AlphaFoldDB" id="A0A926DJ36"/>
<feature type="region of interest" description="Disordered" evidence="4">
    <location>
        <begin position="98"/>
        <end position="144"/>
    </location>
</feature>
<dbReference type="GO" id="GO:0003697">
    <property type="term" value="F:single-stranded DNA binding"/>
    <property type="evidence" value="ECO:0007669"/>
    <property type="project" value="UniProtKB-UniRule"/>
</dbReference>
<sequence length="144" mass="15734">MNKVFIVGRLTRDPEHRTTPNGISVTTFSVAVTRRMNREESDFLNVVTWRGLADNCGKYLVKGQQVAVCGELRTRSYDAKDGTKRYVTEIQADDVEFLAKPGAGGSGGGGGRDAYAPHAPAESESNMFASEMNDVLVDDEELPF</sequence>
<dbReference type="HAMAP" id="MF_00984">
    <property type="entry name" value="SSB"/>
    <property type="match status" value="1"/>
</dbReference>
<protein>
    <recommendedName>
        <fullName evidence="2 3">Single-stranded DNA-binding protein</fullName>
        <shortName evidence="2">SSB</shortName>
    </recommendedName>
</protein>
<dbReference type="InterPro" id="IPR000424">
    <property type="entry name" value="Primosome_PriB/ssb"/>
</dbReference>
<proteinExistence type="inferred from homology"/>
<dbReference type="Pfam" id="PF00436">
    <property type="entry name" value="SSB"/>
    <property type="match status" value="1"/>
</dbReference>
<keyword evidence="2" id="KW-0234">DNA repair</keyword>
<evidence type="ECO:0000256" key="1">
    <source>
        <dbReference type="ARBA" id="ARBA00023125"/>
    </source>
</evidence>
<dbReference type="InterPro" id="IPR012340">
    <property type="entry name" value="NA-bd_OB-fold"/>
</dbReference>
<accession>A0A926DJ36</accession>
<dbReference type="InterPro" id="IPR011344">
    <property type="entry name" value="ssDNA-bd"/>
</dbReference>
<dbReference type="NCBIfam" id="TIGR00621">
    <property type="entry name" value="ssb"/>
    <property type="match status" value="1"/>
</dbReference>
<evidence type="ECO:0000313" key="5">
    <source>
        <dbReference type="EMBL" id="MBC8538781.1"/>
    </source>
</evidence>
<keyword evidence="2" id="KW-0235">DNA replication</keyword>
<dbReference type="GO" id="GO:0006281">
    <property type="term" value="P:DNA repair"/>
    <property type="evidence" value="ECO:0007669"/>
    <property type="project" value="UniProtKB-UniRule"/>
</dbReference>
<name>A0A926DJ36_9FIRM</name>
<keyword evidence="6" id="KW-1185">Reference proteome</keyword>
<keyword evidence="1 2" id="KW-0238">DNA-binding</keyword>
<dbReference type="Gene3D" id="2.40.50.140">
    <property type="entry name" value="Nucleic acid-binding proteins"/>
    <property type="match status" value="1"/>
</dbReference>
<dbReference type="PANTHER" id="PTHR10302:SF27">
    <property type="entry name" value="SINGLE-STRANDED DNA-BINDING PROTEIN"/>
    <property type="match status" value="1"/>
</dbReference>
<dbReference type="PANTHER" id="PTHR10302">
    <property type="entry name" value="SINGLE-STRANDED DNA-BINDING PROTEIN"/>
    <property type="match status" value="1"/>
</dbReference>
<keyword evidence="2" id="KW-0233">DNA recombination</keyword>
<feature type="compositionally biased region" description="Gly residues" evidence="4">
    <location>
        <begin position="102"/>
        <end position="112"/>
    </location>
</feature>
<dbReference type="GO" id="GO:0006260">
    <property type="term" value="P:DNA replication"/>
    <property type="evidence" value="ECO:0007669"/>
    <property type="project" value="UniProtKB-UniRule"/>
</dbReference>
<organism evidence="5 6">
    <name type="scientific">Guopingia tenuis</name>
    <dbReference type="NCBI Taxonomy" id="2763656"/>
    <lineage>
        <taxon>Bacteria</taxon>
        <taxon>Bacillati</taxon>
        <taxon>Bacillota</taxon>
        <taxon>Clostridia</taxon>
        <taxon>Christensenellales</taxon>
        <taxon>Christensenellaceae</taxon>
        <taxon>Guopingia</taxon>
    </lineage>
</organism>
<dbReference type="SUPFAM" id="SSF50249">
    <property type="entry name" value="Nucleic acid-binding proteins"/>
    <property type="match status" value="1"/>
</dbReference>